<dbReference type="Gene3D" id="3.40.190.10">
    <property type="entry name" value="Periplasmic binding protein-like II"/>
    <property type="match status" value="2"/>
</dbReference>
<accession>A0A644V2I5</accession>
<dbReference type="PROSITE" id="PS51257">
    <property type="entry name" value="PROKAR_LIPOPROTEIN"/>
    <property type="match status" value="1"/>
</dbReference>
<name>A0A644V2I5_9ZZZZ</name>
<dbReference type="InterPro" id="IPR052738">
    <property type="entry name" value="ABC-Tungstate_binding"/>
</dbReference>
<feature type="domain" description="PBP" evidence="1">
    <location>
        <begin position="27"/>
        <end position="266"/>
    </location>
</feature>
<dbReference type="Pfam" id="PF12849">
    <property type="entry name" value="PBP_like_2"/>
    <property type="match status" value="1"/>
</dbReference>
<gene>
    <name evidence="2" type="primary">tupA_2</name>
    <name evidence="2" type="ORF">SDC9_31509</name>
</gene>
<comment type="caution">
    <text evidence="2">The sequence shown here is derived from an EMBL/GenBank/DDBJ whole genome shotgun (WGS) entry which is preliminary data.</text>
</comment>
<protein>
    <submittedName>
        <fullName evidence="2">Tungstate-binding protein TupA</fullName>
    </submittedName>
</protein>
<sequence>MKKLVSVIGVFLILFAVIFAAGCVTSDQQEPTQLKIATTTSLYDTGLLDAVQDYYLEKFNVDLLITSQGTGKAIASAKNGDVDVLLVHSPAQEAAFIDEGYGIDHRGIAYNYFVIVGPAADPAGISGMTPEEGVAKLKELGEAGTSGIVFISRGDNSGTHSAEKTIWKSAGFNYTAQITGSGPWYKETGAGMGDSLTTAGQLGAYILTDEATYLAYKKNNNLPLEIIISEGITLLNRYTVMTISPEKFPNTNVDDAAAFTNWLISADGQNFIGSFGVETYGKALFTPMSTLKDSTLPPFNIDCKTPVVASSA</sequence>
<dbReference type="AlphaFoldDB" id="A0A644V2I5"/>
<evidence type="ECO:0000259" key="1">
    <source>
        <dbReference type="Pfam" id="PF12849"/>
    </source>
</evidence>
<dbReference type="EMBL" id="VSSQ01000207">
    <property type="protein sequence ID" value="MPL85540.1"/>
    <property type="molecule type" value="Genomic_DNA"/>
</dbReference>
<organism evidence="2">
    <name type="scientific">bioreactor metagenome</name>
    <dbReference type="NCBI Taxonomy" id="1076179"/>
    <lineage>
        <taxon>unclassified sequences</taxon>
        <taxon>metagenomes</taxon>
        <taxon>ecological metagenomes</taxon>
    </lineage>
</organism>
<dbReference type="PANTHER" id="PTHR37945:SF1">
    <property type="entry name" value="EXTRACELLULAR TUNGSTATE BINDING PROTEIN"/>
    <property type="match status" value="1"/>
</dbReference>
<reference evidence="2" key="1">
    <citation type="submission" date="2019-08" db="EMBL/GenBank/DDBJ databases">
        <authorList>
            <person name="Kucharzyk K."/>
            <person name="Murdoch R.W."/>
            <person name="Higgins S."/>
            <person name="Loffler F."/>
        </authorList>
    </citation>
    <scope>NUCLEOTIDE SEQUENCE</scope>
</reference>
<proteinExistence type="predicted"/>
<dbReference type="SUPFAM" id="SSF53850">
    <property type="entry name" value="Periplasmic binding protein-like II"/>
    <property type="match status" value="1"/>
</dbReference>
<evidence type="ECO:0000313" key="2">
    <source>
        <dbReference type="EMBL" id="MPL85540.1"/>
    </source>
</evidence>
<dbReference type="PANTHER" id="PTHR37945">
    <property type="entry name" value="EXTRACELLULAR TUNGSTATE BINDING PROTEIN"/>
    <property type="match status" value="1"/>
</dbReference>
<dbReference type="InterPro" id="IPR024370">
    <property type="entry name" value="PBP_domain"/>
</dbReference>